<dbReference type="EMBL" id="JH431855">
    <property type="status" value="NOT_ANNOTATED_CDS"/>
    <property type="molecule type" value="Genomic_DNA"/>
</dbReference>
<dbReference type="HOGENOM" id="CLU_1242840_0_0_1"/>
<reference evidence="2" key="1">
    <citation type="submission" date="2011-05" db="EMBL/GenBank/DDBJ databases">
        <authorList>
            <person name="Richards S.R."/>
            <person name="Qu J."/>
            <person name="Jiang H."/>
            <person name="Jhangiani S.N."/>
            <person name="Agravi P."/>
            <person name="Goodspeed R."/>
            <person name="Gross S."/>
            <person name="Mandapat C."/>
            <person name="Jackson L."/>
            <person name="Mathew T."/>
            <person name="Pu L."/>
            <person name="Thornton R."/>
            <person name="Saada N."/>
            <person name="Wilczek-Boney K.B."/>
            <person name="Lee S."/>
            <person name="Kovar C."/>
            <person name="Wu Y."/>
            <person name="Scherer S.E."/>
            <person name="Worley K.C."/>
            <person name="Muzny D.M."/>
            <person name="Gibbs R."/>
        </authorList>
    </citation>
    <scope>NUCLEOTIDE SEQUENCE</scope>
    <source>
        <strain evidence="2">Brora</strain>
    </source>
</reference>
<keyword evidence="2" id="KW-1185">Reference proteome</keyword>
<dbReference type="EnsemblMetazoa" id="SMAR008795-RA">
    <property type="protein sequence ID" value="SMAR008795-PA"/>
    <property type="gene ID" value="SMAR008795"/>
</dbReference>
<dbReference type="Proteomes" id="UP000014500">
    <property type="component" value="Unassembled WGS sequence"/>
</dbReference>
<accession>T1J597</accession>
<organism evidence="1 2">
    <name type="scientific">Strigamia maritima</name>
    <name type="common">European centipede</name>
    <name type="synonym">Geophilus maritimus</name>
    <dbReference type="NCBI Taxonomy" id="126957"/>
    <lineage>
        <taxon>Eukaryota</taxon>
        <taxon>Metazoa</taxon>
        <taxon>Ecdysozoa</taxon>
        <taxon>Arthropoda</taxon>
        <taxon>Myriapoda</taxon>
        <taxon>Chilopoda</taxon>
        <taxon>Pleurostigmophora</taxon>
        <taxon>Geophilomorpha</taxon>
        <taxon>Linotaeniidae</taxon>
        <taxon>Strigamia</taxon>
    </lineage>
</organism>
<evidence type="ECO:0000313" key="2">
    <source>
        <dbReference type="Proteomes" id="UP000014500"/>
    </source>
</evidence>
<sequence length="223" mass="24981">MNKIRSLDPLTNEVCNGNESGFDSLNFGPVKGLYQKGLVQDNDALLYLGSGVEANKSANIFDDVADFSHYCKKNLSLYKYDRDFISLVESVHRINEDVYLKLNLNVEPARKKVSVAVWDPTGQELTHEKTIAVERFVVLQALYNKTFPNSDQNKGLVCFTFNQSHRLEGWCELCAISNARSKFTSGNAFESELQEYLELLFLTTTTTTTTTLSTTSTIPTAPP</sequence>
<proteinExistence type="predicted"/>
<protein>
    <submittedName>
        <fullName evidence="1">Uncharacterized protein</fullName>
    </submittedName>
</protein>
<name>T1J597_STRMM</name>
<evidence type="ECO:0000313" key="1">
    <source>
        <dbReference type="EnsemblMetazoa" id="SMAR008795-PA"/>
    </source>
</evidence>
<reference evidence="1" key="2">
    <citation type="submission" date="2015-02" db="UniProtKB">
        <authorList>
            <consortium name="EnsemblMetazoa"/>
        </authorList>
    </citation>
    <scope>IDENTIFICATION</scope>
</reference>
<dbReference type="AlphaFoldDB" id="T1J597"/>